<dbReference type="Proteomes" id="UP000324748">
    <property type="component" value="Unassembled WGS sequence"/>
</dbReference>
<evidence type="ECO:0000313" key="1">
    <source>
        <dbReference type="EMBL" id="KAA1070204.1"/>
    </source>
</evidence>
<name>A0A5B0M378_PUCGR</name>
<keyword evidence="2" id="KW-1185">Reference proteome</keyword>
<proteinExistence type="predicted"/>
<evidence type="ECO:0000313" key="2">
    <source>
        <dbReference type="Proteomes" id="UP000324748"/>
    </source>
</evidence>
<dbReference type="AlphaFoldDB" id="A0A5B0M378"/>
<comment type="caution">
    <text evidence="1">The sequence shown here is derived from an EMBL/GenBank/DDBJ whole genome shotgun (WGS) entry which is preliminary data.</text>
</comment>
<accession>A0A5B0M378</accession>
<sequence>MTPSQPLSNFNHSRSELTMLISEFGDPDGAREAVYGEKVTVSDQYNPSSIDLSKDSGNFIVD</sequence>
<gene>
    <name evidence="1" type="ORF">PGT21_003406</name>
</gene>
<protein>
    <submittedName>
        <fullName evidence="1">Uncharacterized protein</fullName>
    </submittedName>
</protein>
<dbReference type="EMBL" id="VSWC01000171">
    <property type="protein sequence ID" value="KAA1070204.1"/>
    <property type="molecule type" value="Genomic_DNA"/>
</dbReference>
<reference evidence="1 2" key="1">
    <citation type="submission" date="2019-05" db="EMBL/GenBank/DDBJ databases">
        <title>Emergence of the Ug99 lineage of the wheat stem rust pathogen through somatic hybridization.</title>
        <authorList>
            <person name="Li F."/>
            <person name="Upadhyaya N.M."/>
            <person name="Sperschneider J."/>
            <person name="Matny O."/>
            <person name="Nguyen-Phuc H."/>
            <person name="Mago R."/>
            <person name="Raley C."/>
            <person name="Miller M.E."/>
            <person name="Silverstein K.A.T."/>
            <person name="Henningsen E."/>
            <person name="Hirsch C.D."/>
            <person name="Visser B."/>
            <person name="Pretorius Z.A."/>
            <person name="Steffenson B.J."/>
            <person name="Schwessinger B."/>
            <person name="Dodds P.N."/>
            <person name="Figueroa M."/>
        </authorList>
    </citation>
    <scope>NUCLEOTIDE SEQUENCE [LARGE SCALE GENOMIC DNA]</scope>
    <source>
        <strain evidence="1">21-0</strain>
    </source>
</reference>
<organism evidence="1 2">
    <name type="scientific">Puccinia graminis f. sp. tritici</name>
    <dbReference type="NCBI Taxonomy" id="56615"/>
    <lineage>
        <taxon>Eukaryota</taxon>
        <taxon>Fungi</taxon>
        <taxon>Dikarya</taxon>
        <taxon>Basidiomycota</taxon>
        <taxon>Pucciniomycotina</taxon>
        <taxon>Pucciniomycetes</taxon>
        <taxon>Pucciniales</taxon>
        <taxon>Pucciniaceae</taxon>
        <taxon>Puccinia</taxon>
    </lineage>
</organism>